<feature type="signal peptide" evidence="2">
    <location>
        <begin position="1"/>
        <end position="20"/>
    </location>
</feature>
<evidence type="ECO:0000256" key="1">
    <source>
        <dbReference type="SAM" id="MobiDB-lite"/>
    </source>
</evidence>
<reference evidence="3" key="2">
    <citation type="submission" date="2021-08" db="EMBL/GenBank/DDBJ databases">
        <authorList>
            <person name="Tani A."/>
            <person name="Ola A."/>
            <person name="Ogura Y."/>
            <person name="Katsura K."/>
            <person name="Hayashi T."/>
        </authorList>
    </citation>
    <scope>NUCLEOTIDE SEQUENCE</scope>
    <source>
        <strain evidence="3">NBRC 103626</strain>
    </source>
</reference>
<reference evidence="3" key="1">
    <citation type="journal article" date="2016" name="Front. Microbiol.">
        <title>Genome Sequence of the Piezophilic, Mesophilic Sulfate-Reducing Bacterium Desulfovibrio indicus J2T.</title>
        <authorList>
            <person name="Cao J."/>
            <person name="Maignien L."/>
            <person name="Shao Z."/>
            <person name="Alain K."/>
            <person name="Jebbar M."/>
        </authorList>
    </citation>
    <scope>NUCLEOTIDE SEQUENCE</scope>
    <source>
        <strain evidence="3">NBRC 103626</strain>
    </source>
</reference>
<dbReference type="RefSeq" id="WP_238303047.1">
    <property type="nucleotide sequence ID" value="NZ_BPQM01000053.1"/>
</dbReference>
<name>A0AA37HQM2_9HYPH</name>
<accession>A0AA37HQM2</accession>
<keyword evidence="4" id="KW-1185">Reference proteome</keyword>
<dbReference type="AlphaFoldDB" id="A0AA37HQM2"/>
<evidence type="ECO:0000313" key="4">
    <source>
        <dbReference type="Proteomes" id="UP001055108"/>
    </source>
</evidence>
<evidence type="ECO:0000313" key="3">
    <source>
        <dbReference type="EMBL" id="GJD79138.1"/>
    </source>
</evidence>
<dbReference type="Proteomes" id="UP001055108">
    <property type="component" value="Unassembled WGS sequence"/>
</dbReference>
<feature type="region of interest" description="Disordered" evidence="1">
    <location>
        <begin position="51"/>
        <end position="70"/>
    </location>
</feature>
<evidence type="ECO:0000256" key="2">
    <source>
        <dbReference type="SAM" id="SignalP"/>
    </source>
</evidence>
<feature type="chain" id="PRO_5041305566" evidence="2">
    <location>
        <begin position="21"/>
        <end position="70"/>
    </location>
</feature>
<dbReference type="EMBL" id="BPQM01000053">
    <property type="protein sequence ID" value="GJD79138.1"/>
    <property type="molecule type" value="Genomic_DNA"/>
</dbReference>
<sequence>MTARPRLLAAAALLAALALAFGRKSPESQDPCEAHPQAYPCALFATAPTAAAPARNPMPDGTVPAADGTS</sequence>
<comment type="caution">
    <text evidence="3">The sequence shown here is derived from an EMBL/GenBank/DDBJ whole genome shotgun (WGS) entry which is preliminary data.</text>
</comment>
<organism evidence="3 4">
    <name type="scientific">Methylobacterium gregans</name>
    <dbReference type="NCBI Taxonomy" id="374424"/>
    <lineage>
        <taxon>Bacteria</taxon>
        <taxon>Pseudomonadati</taxon>
        <taxon>Pseudomonadota</taxon>
        <taxon>Alphaproteobacteria</taxon>
        <taxon>Hyphomicrobiales</taxon>
        <taxon>Methylobacteriaceae</taxon>
        <taxon>Methylobacterium</taxon>
    </lineage>
</organism>
<proteinExistence type="predicted"/>
<protein>
    <submittedName>
        <fullName evidence="3">Uncharacterized protein</fullName>
    </submittedName>
</protein>
<gene>
    <name evidence="3" type="ORF">NBEOAGPD_2359</name>
</gene>
<keyword evidence="2" id="KW-0732">Signal</keyword>